<dbReference type="EMBL" id="BRXU01000001">
    <property type="protein sequence ID" value="GLC47968.1"/>
    <property type="molecule type" value="Genomic_DNA"/>
</dbReference>
<evidence type="ECO:0000256" key="2">
    <source>
        <dbReference type="RuleBase" id="RU000411"/>
    </source>
</evidence>
<gene>
    <name evidence="4" type="primary">PLEST000457</name>
    <name evidence="4" type="ORF">PLESTB_000044800</name>
</gene>
<organism evidence="4 5">
    <name type="scientific">Pleodorina starrii</name>
    <dbReference type="NCBI Taxonomy" id="330485"/>
    <lineage>
        <taxon>Eukaryota</taxon>
        <taxon>Viridiplantae</taxon>
        <taxon>Chlorophyta</taxon>
        <taxon>core chlorophytes</taxon>
        <taxon>Chlorophyceae</taxon>
        <taxon>CS clade</taxon>
        <taxon>Chlamydomonadales</taxon>
        <taxon>Volvocaceae</taxon>
        <taxon>Pleodorina</taxon>
    </lineage>
</organism>
<sequence length="325" mass="33442">MAECASLAGSPAVSAIANASFGLFLGALRLAPAPKGVFLSPLSIVYALLLALNGAGPNTPTQTELLHAIAGPTSGLSEADLNSDLGRAMALLNGGQCGAADGGGGGGGGEMVLANSIWTHQGTQLKQAYVESMQSLFQATAREATNGAADINAWVANVTRGLITDLITTDDFVAVLANALYFKGSWEHAFKPELTRPGNFTTSTGEAKKVHMMSQLFKNRNDVLVAQKVGMYDALRLPYKNGTFSAVALLPARGVDVGAAITGWAATGLQALQPVRGSVNVTLPKFKASSTMSLVPVLKGLGVEAAFSSAAANFSRMADGSKVTR</sequence>
<name>A0A9W6EW69_9CHLO</name>
<dbReference type="InterPro" id="IPR023796">
    <property type="entry name" value="Serpin_dom"/>
</dbReference>
<comment type="similarity">
    <text evidence="1 2">Belongs to the serpin family.</text>
</comment>
<feature type="domain" description="Serpin" evidence="3">
    <location>
        <begin position="21"/>
        <end position="325"/>
    </location>
</feature>
<dbReference type="Gene3D" id="3.30.497.10">
    <property type="entry name" value="Antithrombin, subunit I, domain 2"/>
    <property type="match status" value="1"/>
</dbReference>
<dbReference type="InterPro" id="IPR042178">
    <property type="entry name" value="Serpin_sf_1"/>
</dbReference>
<dbReference type="InterPro" id="IPR000215">
    <property type="entry name" value="Serpin_fam"/>
</dbReference>
<dbReference type="Proteomes" id="UP001165080">
    <property type="component" value="Unassembled WGS sequence"/>
</dbReference>
<evidence type="ECO:0000259" key="3">
    <source>
        <dbReference type="SMART" id="SM00093"/>
    </source>
</evidence>
<dbReference type="PANTHER" id="PTHR11461">
    <property type="entry name" value="SERINE PROTEASE INHIBITOR, SERPIN"/>
    <property type="match status" value="1"/>
</dbReference>
<dbReference type="PANTHER" id="PTHR11461:SF211">
    <property type="entry name" value="GH10112P-RELATED"/>
    <property type="match status" value="1"/>
</dbReference>
<dbReference type="InterPro" id="IPR036186">
    <property type="entry name" value="Serpin_sf"/>
</dbReference>
<evidence type="ECO:0000256" key="1">
    <source>
        <dbReference type="ARBA" id="ARBA00009500"/>
    </source>
</evidence>
<accession>A0A9W6EW69</accession>
<dbReference type="SUPFAM" id="SSF56574">
    <property type="entry name" value="Serpins"/>
    <property type="match status" value="1"/>
</dbReference>
<evidence type="ECO:0000313" key="4">
    <source>
        <dbReference type="EMBL" id="GLC47968.1"/>
    </source>
</evidence>
<evidence type="ECO:0000313" key="5">
    <source>
        <dbReference type="Proteomes" id="UP001165080"/>
    </source>
</evidence>
<comment type="caution">
    <text evidence="4">The sequence shown here is derived from an EMBL/GenBank/DDBJ whole genome shotgun (WGS) entry which is preliminary data.</text>
</comment>
<reference evidence="4 5" key="1">
    <citation type="journal article" date="2023" name="Commun. Biol.">
        <title>Reorganization of the ancestral sex-determining regions during the evolution of trioecy in Pleodorina starrii.</title>
        <authorList>
            <person name="Takahashi K."/>
            <person name="Suzuki S."/>
            <person name="Kawai-Toyooka H."/>
            <person name="Yamamoto K."/>
            <person name="Hamaji T."/>
            <person name="Ootsuki R."/>
            <person name="Yamaguchi H."/>
            <person name="Kawachi M."/>
            <person name="Higashiyama T."/>
            <person name="Nozaki H."/>
        </authorList>
    </citation>
    <scope>NUCLEOTIDE SEQUENCE [LARGE SCALE GENOMIC DNA]</scope>
    <source>
        <strain evidence="4 5">NIES-4479</strain>
    </source>
</reference>
<dbReference type="InterPro" id="IPR042185">
    <property type="entry name" value="Serpin_sf_2"/>
</dbReference>
<proteinExistence type="inferred from homology"/>
<dbReference type="Pfam" id="PF00079">
    <property type="entry name" value="Serpin"/>
    <property type="match status" value="1"/>
</dbReference>
<dbReference type="SMART" id="SM00093">
    <property type="entry name" value="SERPIN"/>
    <property type="match status" value="1"/>
</dbReference>
<dbReference type="GO" id="GO:0004867">
    <property type="term" value="F:serine-type endopeptidase inhibitor activity"/>
    <property type="evidence" value="ECO:0007669"/>
    <property type="project" value="InterPro"/>
</dbReference>
<protein>
    <recommendedName>
        <fullName evidence="3">Serpin domain-containing protein</fullName>
    </recommendedName>
</protein>
<dbReference type="Gene3D" id="2.30.39.10">
    <property type="entry name" value="Alpha-1-antitrypsin, domain 1"/>
    <property type="match status" value="1"/>
</dbReference>
<dbReference type="GO" id="GO:0005615">
    <property type="term" value="C:extracellular space"/>
    <property type="evidence" value="ECO:0007669"/>
    <property type="project" value="InterPro"/>
</dbReference>
<keyword evidence="5" id="KW-1185">Reference proteome</keyword>
<dbReference type="CDD" id="cd00172">
    <property type="entry name" value="serpin"/>
    <property type="match status" value="1"/>
</dbReference>
<dbReference type="AlphaFoldDB" id="A0A9W6EW69"/>